<comment type="caution">
    <text evidence="2">The sequence shown here is derived from an EMBL/GenBank/DDBJ whole genome shotgun (WGS) entry which is preliminary data.</text>
</comment>
<dbReference type="InterPro" id="IPR002716">
    <property type="entry name" value="PIN_dom"/>
</dbReference>
<feature type="domain" description="PIN" evidence="1">
    <location>
        <begin position="1"/>
        <end position="120"/>
    </location>
</feature>
<organism evidence="2 3">
    <name type="scientific">Lichenibacterium minor</name>
    <dbReference type="NCBI Taxonomy" id="2316528"/>
    <lineage>
        <taxon>Bacteria</taxon>
        <taxon>Pseudomonadati</taxon>
        <taxon>Pseudomonadota</taxon>
        <taxon>Alphaproteobacteria</taxon>
        <taxon>Hyphomicrobiales</taxon>
        <taxon>Lichenihabitantaceae</taxon>
        <taxon>Lichenibacterium</taxon>
    </lineage>
</organism>
<evidence type="ECO:0000313" key="2">
    <source>
        <dbReference type="EMBL" id="RYC33433.1"/>
    </source>
</evidence>
<dbReference type="CDD" id="cd09871">
    <property type="entry name" value="PIN_MtVapC28-VapC30-like"/>
    <property type="match status" value="1"/>
</dbReference>
<dbReference type="AlphaFoldDB" id="A0A4Q2U9F6"/>
<evidence type="ECO:0000313" key="3">
    <source>
        <dbReference type="Proteomes" id="UP000290759"/>
    </source>
</evidence>
<proteinExistence type="predicted"/>
<gene>
    <name evidence="2" type="ORF">D3273_02860</name>
</gene>
<protein>
    <recommendedName>
        <fullName evidence="1">PIN domain-containing protein</fullName>
    </recommendedName>
</protein>
<sequence length="120" mass="11596">MLDASAIVAILARQPGAGALLARLDAQGGPFLATPVGLLDAVAGLAGAKAAGLPLTPALLAAARDAVSEFAAALSLREVPVSADLGRRAADLLAAEGGAPGRALSAAAAHAYRVPLLAAD</sequence>
<dbReference type="InterPro" id="IPR029060">
    <property type="entry name" value="PIN-like_dom_sf"/>
</dbReference>
<reference evidence="2 3" key="2">
    <citation type="submission" date="2019-02" db="EMBL/GenBank/DDBJ databases">
        <title>'Lichenibacterium ramalinii' gen. nov. sp. nov., 'Lichenibacterium minor' gen. nov. sp. nov.</title>
        <authorList>
            <person name="Pankratov T."/>
        </authorList>
    </citation>
    <scope>NUCLEOTIDE SEQUENCE [LARGE SCALE GENOMIC DNA]</scope>
    <source>
        <strain evidence="2 3">RmlP026</strain>
    </source>
</reference>
<accession>A0A4Q2U9F6</accession>
<dbReference type="Proteomes" id="UP000290759">
    <property type="component" value="Unassembled WGS sequence"/>
</dbReference>
<dbReference type="OrthoDB" id="10016828at2"/>
<dbReference type="Gene3D" id="3.40.50.1010">
    <property type="entry name" value="5'-nuclease"/>
    <property type="match status" value="1"/>
</dbReference>
<reference evidence="2 3" key="1">
    <citation type="submission" date="2018-12" db="EMBL/GenBank/DDBJ databases">
        <authorList>
            <person name="Grouzdev D.S."/>
            <person name="Krutkina M.S."/>
        </authorList>
    </citation>
    <scope>NUCLEOTIDE SEQUENCE [LARGE SCALE GENOMIC DNA]</scope>
    <source>
        <strain evidence="2 3">RmlP026</strain>
    </source>
</reference>
<dbReference type="Pfam" id="PF01850">
    <property type="entry name" value="PIN"/>
    <property type="match status" value="1"/>
</dbReference>
<dbReference type="SUPFAM" id="SSF88723">
    <property type="entry name" value="PIN domain-like"/>
    <property type="match status" value="1"/>
</dbReference>
<name>A0A4Q2U9F6_9HYPH</name>
<dbReference type="EMBL" id="QYBB01000002">
    <property type="protein sequence ID" value="RYC33433.1"/>
    <property type="molecule type" value="Genomic_DNA"/>
</dbReference>
<keyword evidence="3" id="KW-1185">Reference proteome</keyword>
<dbReference type="RefSeq" id="WP_129223319.1">
    <property type="nucleotide sequence ID" value="NZ_QYBB01000002.1"/>
</dbReference>
<evidence type="ECO:0000259" key="1">
    <source>
        <dbReference type="Pfam" id="PF01850"/>
    </source>
</evidence>